<name>A0A9W6Y762_9STRA</name>
<feature type="region of interest" description="Disordered" evidence="1">
    <location>
        <begin position="84"/>
        <end position="129"/>
    </location>
</feature>
<organism evidence="2 3">
    <name type="scientific">Phytophthora fragariaefolia</name>
    <dbReference type="NCBI Taxonomy" id="1490495"/>
    <lineage>
        <taxon>Eukaryota</taxon>
        <taxon>Sar</taxon>
        <taxon>Stramenopiles</taxon>
        <taxon>Oomycota</taxon>
        <taxon>Peronosporomycetes</taxon>
        <taxon>Peronosporales</taxon>
        <taxon>Peronosporaceae</taxon>
        <taxon>Phytophthora</taxon>
    </lineage>
</organism>
<accession>A0A9W6Y762</accession>
<dbReference type="AlphaFoldDB" id="A0A9W6Y762"/>
<dbReference type="Proteomes" id="UP001165121">
    <property type="component" value="Unassembled WGS sequence"/>
</dbReference>
<proteinExistence type="predicted"/>
<reference evidence="2" key="1">
    <citation type="submission" date="2023-04" db="EMBL/GenBank/DDBJ databases">
        <title>Phytophthora fragariaefolia NBRC 109709.</title>
        <authorList>
            <person name="Ichikawa N."/>
            <person name="Sato H."/>
            <person name="Tonouchi N."/>
        </authorList>
    </citation>
    <scope>NUCLEOTIDE SEQUENCE</scope>
    <source>
        <strain evidence="2">NBRC 109709</strain>
    </source>
</reference>
<dbReference type="OrthoDB" id="129596at2759"/>
<sequence>MIAREREIRDNQSLFCLLEPKWTSCLLISASGKLHIVYTNSVLLLVILRLDIWRKVFARKLASIRDLLVERNLEVLYTQDQPNLEPAVQDAHQASPDTGAREGVNEVPPEDSERGPNSESQDASTPDALAQASVGDAVKIEPPAADETSESSSPVQDVVTLEDADDESARLTCKEEGPLPVVQLEPATCVPTGTEQPSLDVSTSSPATQLTVQTLSPESMAVQVFQMIIDLTGEALPNTPPGATDRLLLK</sequence>
<gene>
    <name evidence="2" type="ORF">Pfra01_002333700</name>
</gene>
<dbReference type="EMBL" id="BSXT01003716">
    <property type="protein sequence ID" value="GMF55407.1"/>
    <property type="molecule type" value="Genomic_DNA"/>
</dbReference>
<feature type="region of interest" description="Disordered" evidence="1">
    <location>
        <begin position="142"/>
        <end position="164"/>
    </location>
</feature>
<protein>
    <submittedName>
        <fullName evidence="2">Unnamed protein product</fullName>
    </submittedName>
</protein>
<keyword evidence="3" id="KW-1185">Reference proteome</keyword>
<evidence type="ECO:0000313" key="3">
    <source>
        <dbReference type="Proteomes" id="UP001165121"/>
    </source>
</evidence>
<evidence type="ECO:0000256" key="1">
    <source>
        <dbReference type="SAM" id="MobiDB-lite"/>
    </source>
</evidence>
<comment type="caution">
    <text evidence="2">The sequence shown here is derived from an EMBL/GenBank/DDBJ whole genome shotgun (WGS) entry which is preliminary data.</text>
</comment>
<evidence type="ECO:0000313" key="2">
    <source>
        <dbReference type="EMBL" id="GMF55407.1"/>
    </source>
</evidence>